<dbReference type="PANTHER" id="PTHR47747:SF2">
    <property type="entry name" value="RIBONUCLEASE P PROTEIN SUBUNIT P38-LIKE PROTEIN"/>
    <property type="match status" value="1"/>
</dbReference>
<reference evidence="3 4" key="1">
    <citation type="journal article" date="2019" name="Nat. Plants">
        <title>Stout camphor tree genome fills gaps in understanding of flowering plant genome evolution.</title>
        <authorList>
            <person name="Chaw S.M."/>
            <person name="Liu Y.C."/>
            <person name="Wu Y.W."/>
            <person name="Wang H.Y."/>
            <person name="Lin C.I."/>
            <person name="Wu C.S."/>
            <person name="Ke H.M."/>
            <person name="Chang L.Y."/>
            <person name="Hsu C.Y."/>
            <person name="Yang H.T."/>
            <person name="Sudianto E."/>
            <person name="Hsu M.H."/>
            <person name="Wu K.P."/>
            <person name="Wang L.N."/>
            <person name="Leebens-Mack J.H."/>
            <person name="Tsai I.J."/>
        </authorList>
    </citation>
    <scope>NUCLEOTIDE SEQUENCE [LARGE SCALE GENOMIC DNA]</scope>
    <source>
        <strain evidence="4">cv. Chaw 1501</strain>
        <tissue evidence="3">Young leaves</tissue>
    </source>
</reference>
<feature type="region of interest" description="Disordered" evidence="2">
    <location>
        <begin position="316"/>
        <end position="354"/>
    </location>
</feature>
<evidence type="ECO:0000313" key="3">
    <source>
        <dbReference type="EMBL" id="RWR96426.1"/>
    </source>
</evidence>
<protein>
    <submittedName>
        <fullName evidence="3">Golgin subfamily A member 6-like protein 22 isoform X1</fullName>
    </submittedName>
</protein>
<dbReference type="OrthoDB" id="1735671at2759"/>
<dbReference type="PANTHER" id="PTHR47747">
    <property type="entry name" value="RIBONUCLEASE P PROTEIN SUBUNIT P38-LIKE PROTEIN"/>
    <property type="match status" value="1"/>
</dbReference>
<dbReference type="Proteomes" id="UP000283530">
    <property type="component" value="Unassembled WGS sequence"/>
</dbReference>
<keyword evidence="4" id="KW-1185">Reference proteome</keyword>
<evidence type="ECO:0000256" key="1">
    <source>
        <dbReference type="SAM" id="Coils"/>
    </source>
</evidence>
<accession>A0A443Q072</accession>
<comment type="caution">
    <text evidence="3">The sequence shown here is derived from an EMBL/GenBank/DDBJ whole genome shotgun (WGS) entry which is preliminary data.</text>
</comment>
<gene>
    <name evidence="3" type="ORF">CKAN_02581300</name>
</gene>
<dbReference type="EMBL" id="QPKB01000012">
    <property type="protein sequence ID" value="RWR96426.1"/>
    <property type="molecule type" value="Genomic_DNA"/>
</dbReference>
<dbReference type="PROSITE" id="PS51257">
    <property type="entry name" value="PROKAR_LIPOPROTEIN"/>
    <property type="match status" value="1"/>
</dbReference>
<organism evidence="3 4">
    <name type="scientific">Cinnamomum micranthum f. kanehirae</name>
    <dbReference type="NCBI Taxonomy" id="337451"/>
    <lineage>
        <taxon>Eukaryota</taxon>
        <taxon>Viridiplantae</taxon>
        <taxon>Streptophyta</taxon>
        <taxon>Embryophyta</taxon>
        <taxon>Tracheophyta</taxon>
        <taxon>Spermatophyta</taxon>
        <taxon>Magnoliopsida</taxon>
        <taxon>Magnoliidae</taxon>
        <taxon>Laurales</taxon>
        <taxon>Lauraceae</taxon>
        <taxon>Cinnamomum</taxon>
    </lineage>
</organism>
<proteinExistence type="predicted"/>
<feature type="compositionally biased region" description="Low complexity" evidence="2">
    <location>
        <begin position="333"/>
        <end position="344"/>
    </location>
</feature>
<feature type="coiled-coil region" evidence="1">
    <location>
        <begin position="81"/>
        <end position="316"/>
    </location>
</feature>
<keyword evidence="1" id="KW-0175">Coiled coil</keyword>
<feature type="compositionally biased region" description="Polar residues" evidence="2">
    <location>
        <begin position="345"/>
        <end position="354"/>
    </location>
</feature>
<name>A0A443Q072_9MAGN</name>
<feature type="coiled-coil region" evidence="1">
    <location>
        <begin position="545"/>
        <end position="583"/>
    </location>
</feature>
<evidence type="ECO:0000313" key="4">
    <source>
        <dbReference type="Proteomes" id="UP000283530"/>
    </source>
</evidence>
<feature type="coiled-coil region" evidence="1">
    <location>
        <begin position="462"/>
        <end position="517"/>
    </location>
</feature>
<sequence length="901" mass="103523">MMDAKKASESCVSEERDKSIYPMYFGVSCAFVALQLLSTAEISETDDNWWRVITDRMLQGSAHLLGLLVWKAQGGEATEARLELLNKLKKAETQVVELKRRRSEDAKANEKVMSIFASQEQNWINERKRLRKQIEALLNHLQVLDRKKEETISNLNQKIKDKEDIIVSKDKALEEEEKKREDLAEKLKIAEVAAEELRETAKKEAQEHSSELWKHKTAFIELVSNQRQLEAEMGRALRQVEGMKQELDSVYEQKDEADVVVQNLSAEIVKMRKDVEQKDKILSAMLRKSKSDTAEKQMLLKEIKISKARRKQAELETERWRARCESRHDKSSKSNSSNRANSRSEPSIESECSQFRQAELHPNNNSLIPRTLLLDYFESEHRKELECINARRVNDTEIDSSSQGSPDGSAELASVKQLEDWVRQETEKYISILEQRHYTEIEAFAEQMRLKDEKVEASRWRLLSMELESKRLQSHIESLDENLSQVREENMKLQTMLLDKENELKSLKEEFNLHTRHFQMSNSNYRLNPPAVGPKAAWSEVTVIKRKLKEKQQEQEAALVNCSQEVENEIQAIENQKADAEVETGTELQCEKEEEHNEIFDIDGIERTEPTDLELSPDQIKDEKVVGIYEQSVEEFGKETPVEDPLQVASFANEGQKLEIEEVKELGVDTGHVPEDGGVVDKSTSVGNYLMRKGYPLKMDLHALGVSFKIKRSKQQLVMLEKLAATQAFKKATTHEDAIDIAESCEKKCNNEDEQHIKGIGLLASLLTKQLKRYQSLEEKTDDLCKRMHENDCGGSVKSSNTGKTKVQTGALEHFLEETFQLQRYMVATGQKLMELQSRIACIFVDHSELREPRGFDVRQFADGIRTLFREIQRGLEVRIARIIGDLEGTLACEGILNLRK</sequence>
<dbReference type="STRING" id="337451.A0A443Q072"/>
<dbReference type="AlphaFoldDB" id="A0A443Q072"/>
<feature type="compositionally biased region" description="Basic and acidic residues" evidence="2">
    <location>
        <begin position="316"/>
        <end position="332"/>
    </location>
</feature>
<evidence type="ECO:0000256" key="2">
    <source>
        <dbReference type="SAM" id="MobiDB-lite"/>
    </source>
</evidence>